<proteinExistence type="predicted"/>
<dbReference type="InterPro" id="IPR016025">
    <property type="entry name" value="Clathrin_H-chain_N"/>
</dbReference>
<dbReference type="Proteomes" id="UP000276133">
    <property type="component" value="Unassembled WGS sequence"/>
</dbReference>
<evidence type="ECO:0000313" key="3">
    <source>
        <dbReference type="Proteomes" id="UP000276133"/>
    </source>
</evidence>
<dbReference type="InterPro" id="IPR022365">
    <property type="entry name" value="Clathrin_H-chain_propeller_rpt"/>
</dbReference>
<dbReference type="OrthoDB" id="2113814at2759"/>
<evidence type="ECO:0000313" key="2">
    <source>
        <dbReference type="EMBL" id="RNA05151.1"/>
    </source>
</evidence>
<dbReference type="PANTHER" id="PTHR10292">
    <property type="entry name" value="CLATHRIN HEAVY CHAIN RELATED"/>
    <property type="match status" value="1"/>
</dbReference>
<dbReference type="InterPro" id="IPR015348">
    <property type="entry name" value="Clathrin_H-chain_linker_core"/>
</dbReference>
<protein>
    <submittedName>
        <fullName evidence="2">Clathrin heavy chain 1 isoform X3</fullName>
    </submittedName>
</protein>
<dbReference type="InterPro" id="IPR016024">
    <property type="entry name" value="ARM-type_fold"/>
</dbReference>
<dbReference type="GO" id="GO:0030132">
    <property type="term" value="C:clathrin coat of coated pit"/>
    <property type="evidence" value="ECO:0007669"/>
    <property type="project" value="InterPro"/>
</dbReference>
<dbReference type="Pfam" id="PF13838">
    <property type="entry name" value="Clathrin_H_link"/>
    <property type="match status" value="1"/>
</dbReference>
<keyword evidence="3" id="KW-1185">Reference proteome</keyword>
<evidence type="ECO:0000259" key="1">
    <source>
        <dbReference type="Pfam" id="PF09268"/>
    </source>
</evidence>
<reference evidence="2 3" key="1">
    <citation type="journal article" date="2018" name="Sci. Rep.">
        <title>Genomic signatures of local adaptation to the degree of environmental predictability in rotifers.</title>
        <authorList>
            <person name="Franch-Gras L."/>
            <person name="Hahn C."/>
            <person name="Garcia-Roger E.M."/>
            <person name="Carmona M.J."/>
            <person name="Serra M."/>
            <person name="Gomez A."/>
        </authorList>
    </citation>
    <scope>NUCLEOTIDE SEQUENCE [LARGE SCALE GENOMIC DNA]</scope>
    <source>
        <strain evidence="2">HYR1</strain>
    </source>
</reference>
<dbReference type="SUPFAM" id="SSF48371">
    <property type="entry name" value="ARM repeat"/>
    <property type="match status" value="1"/>
</dbReference>
<dbReference type="GO" id="GO:0030130">
    <property type="term" value="C:clathrin coat of trans-Golgi network vesicle"/>
    <property type="evidence" value="ECO:0007669"/>
    <property type="project" value="InterPro"/>
</dbReference>
<dbReference type="GO" id="GO:0005198">
    <property type="term" value="F:structural molecule activity"/>
    <property type="evidence" value="ECO:0007669"/>
    <property type="project" value="InterPro"/>
</dbReference>
<feature type="non-terminal residue" evidence="2">
    <location>
        <position position="428"/>
    </location>
</feature>
<name>A0A3M7Q2I5_BRAPC</name>
<gene>
    <name evidence="2" type="ORF">BpHYR1_027249</name>
</gene>
<dbReference type="GO" id="GO:0006886">
    <property type="term" value="P:intracellular protein transport"/>
    <property type="evidence" value="ECO:0007669"/>
    <property type="project" value="InterPro"/>
</dbReference>
<dbReference type="GO" id="GO:0071439">
    <property type="term" value="C:clathrin complex"/>
    <property type="evidence" value="ECO:0007669"/>
    <property type="project" value="TreeGrafter"/>
</dbReference>
<dbReference type="GO" id="GO:0006898">
    <property type="term" value="P:receptor-mediated endocytosis"/>
    <property type="evidence" value="ECO:0007669"/>
    <property type="project" value="TreeGrafter"/>
</dbReference>
<accession>A0A3M7Q2I5</accession>
<dbReference type="EMBL" id="REGN01007835">
    <property type="protein sequence ID" value="RNA05151.1"/>
    <property type="molecule type" value="Genomic_DNA"/>
</dbReference>
<dbReference type="Pfam" id="PF01394">
    <property type="entry name" value="Clathrin_propel"/>
    <property type="match status" value="4"/>
</dbReference>
<organism evidence="2 3">
    <name type="scientific">Brachionus plicatilis</name>
    <name type="common">Marine rotifer</name>
    <name type="synonym">Brachionus muelleri</name>
    <dbReference type="NCBI Taxonomy" id="10195"/>
    <lineage>
        <taxon>Eukaryota</taxon>
        <taxon>Metazoa</taxon>
        <taxon>Spiralia</taxon>
        <taxon>Gnathifera</taxon>
        <taxon>Rotifera</taxon>
        <taxon>Eurotatoria</taxon>
        <taxon>Monogononta</taxon>
        <taxon>Pseudotrocha</taxon>
        <taxon>Ploima</taxon>
        <taxon>Brachionidae</taxon>
        <taxon>Brachionus</taxon>
    </lineage>
</organism>
<dbReference type="Gene3D" id="2.130.10.110">
    <property type="entry name" value="Clathrin heavy-chain terminal domain"/>
    <property type="match status" value="2"/>
</dbReference>
<dbReference type="SUPFAM" id="SSF50989">
    <property type="entry name" value="Clathrin heavy-chain terminal domain"/>
    <property type="match status" value="1"/>
</dbReference>
<feature type="domain" description="Clathrin heavy chain linker core motif" evidence="1">
    <location>
        <begin position="301"/>
        <end position="324"/>
    </location>
</feature>
<sequence length="428" mass="47875">MASTTAGALPIKFQEHMQLTNAGVNVANIGFSTLTMESDKFICIREKVGETAQVVIIDLNDVSNPIRRPITADSAIMHPTSKVIALKASRTLQIFNIEMKSKMKAYNMTEDCLFWKWISVNTIGIVTETAVYHWSMEGDSHPVKVFDRHPTLQGCQIINYRCDHSMSWFLLIGILAQENRVAGRMQLFSVRGPAGGKLHIIEVGTPQTGNQPYSKKAVDVFYPAEAQNDFPVAMQASKKYNVFYLITKYGYIHIYDVDTATCLFMNRISADTIFVTAPHDPTSGIIGVNRKGQVLSVTIDEENLVPYVSNTLNNQELAYKLASRSNLPGADQLFVNRFNTLFQQGNYSEAAKVAASAPRGILRTPQAIQRFTQVPTVPGQTSPLLQYFGILLDQGKLNKYESIELCKPVIQQGKKQLLEKWLKEEKLE</sequence>
<dbReference type="Pfam" id="PF09268">
    <property type="entry name" value="Clathrin-link"/>
    <property type="match status" value="1"/>
</dbReference>
<comment type="caution">
    <text evidence="2">The sequence shown here is derived from an EMBL/GenBank/DDBJ whole genome shotgun (WGS) entry which is preliminary data.</text>
</comment>
<dbReference type="GO" id="GO:0032051">
    <property type="term" value="F:clathrin light chain binding"/>
    <property type="evidence" value="ECO:0007669"/>
    <property type="project" value="TreeGrafter"/>
</dbReference>
<dbReference type="AlphaFoldDB" id="A0A3M7Q2I5"/>
<dbReference type="STRING" id="10195.A0A3M7Q2I5"/>
<dbReference type="PANTHER" id="PTHR10292:SF1">
    <property type="entry name" value="CLATHRIN HEAVY CHAIN"/>
    <property type="match status" value="1"/>
</dbReference>